<accession>A0ABX8R9L1</accession>
<protein>
    <submittedName>
        <fullName evidence="1">Uncharacterized protein</fullName>
    </submittedName>
</protein>
<reference evidence="1" key="1">
    <citation type="submission" date="2021-07" db="EMBL/GenBank/DDBJ databases">
        <title>Complete genome sequence of Crassaminicella sp. 143-21, isolated from a deep-sea hydrothermal vent.</title>
        <authorList>
            <person name="Li X."/>
        </authorList>
    </citation>
    <scope>NUCLEOTIDE SEQUENCE</scope>
    <source>
        <strain evidence="1">143-21</strain>
    </source>
</reference>
<evidence type="ECO:0000313" key="2">
    <source>
        <dbReference type="Proteomes" id="UP000886818"/>
    </source>
</evidence>
<keyword evidence="2" id="KW-1185">Reference proteome</keyword>
<dbReference type="EMBL" id="CP078093">
    <property type="protein sequence ID" value="QXM05491.1"/>
    <property type="molecule type" value="Genomic_DNA"/>
</dbReference>
<name>A0ABX8R9L1_9CLOT</name>
<dbReference type="Proteomes" id="UP000886818">
    <property type="component" value="Chromosome"/>
</dbReference>
<evidence type="ECO:0000313" key="1">
    <source>
        <dbReference type="EMBL" id="QXM05491.1"/>
    </source>
</evidence>
<proteinExistence type="predicted"/>
<gene>
    <name evidence="1" type="ORF">KVH43_08870</name>
</gene>
<sequence length="156" mass="17970">MHCKYRGKDGNKQKFKFNWIWNGRPFVMSTDTVAFAWDDKFRISSRDVSCDIRYSNGGWNYTRDFDDVEVKPGTGFRASFNMMDMPKKQNDAYAKQGIGYFKITNPKNLSDIQIVWKYGHSTFSFGGFCLNVGWSSISANKGTEVMDRGDKVFSLD</sequence>
<organism evidence="1 2">
    <name type="scientific">Crassaminicella indica</name>
    <dbReference type="NCBI Taxonomy" id="2855394"/>
    <lineage>
        <taxon>Bacteria</taxon>
        <taxon>Bacillati</taxon>
        <taxon>Bacillota</taxon>
        <taxon>Clostridia</taxon>
        <taxon>Eubacteriales</taxon>
        <taxon>Clostridiaceae</taxon>
        <taxon>Crassaminicella</taxon>
    </lineage>
</organism>
<dbReference type="RefSeq" id="WP_218282190.1">
    <property type="nucleotide sequence ID" value="NZ_CP078093.1"/>
</dbReference>